<dbReference type="KEGG" id="cia:BEN51_08810"/>
<feature type="transmembrane region" description="Helical" evidence="2">
    <location>
        <begin position="120"/>
        <end position="139"/>
    </location>
</feature>
<feature type="transmembrane region" description="Helical" evidence="2">
    <location>
        <begin position="7"/>
        <end position="25"/>
    </location>
</feature>
<dbReference type="PANTHER" id="PTHR22911:SF102">
    <property type="entry name" value="MEMBRANE PROTEIN"/>
    <property type="match status" value="1"/>
</dbReference>
<keyword evidence="5" id="KW-1185">Reference proteome</keyword>
<dbReference type="InterPro" id="IPR037185">
    <property type="entry name" value="EmrE-like"/>
</dbReference>
<feature type="transmembrane region" description="Helical" evidence="2">
    <location>
        <begin position="31"/>
        <end position="49"/>
    </location>
</feature>
<dbReference type="Proteomes" id="UP000264883">
    <property type="component" value="Chromosome"/>
</dbReference>
<dbReference type="PANTHER" id="PTHR22911">
    <property type="entry name" value="ACYL-MALONYL CONDENSING ENZYME-RELATED"/>
    <property type="match status" value="1"/>
</dbReference>
<feature type="domain" description="EamA" evidence="3">
    <location>
        <begin position="145"/>
        <end position="277"/>
    </location>
</feature>
<name>A0A343JDH1_9CLOT</name>
<evidence type="ECO:0000259" key="3">
    <source>
        <dbReference type="Pfam" id="PF00892"/>
    </source>
</evidence>
<dbReference type="InterPro" id="IPR000620">
    <property type="entry name" value="EamA_dom"/>
</dbReference>
<feature type="transmembrane region" description="Helical" evidence="2">
    <location>
        <begin position="86"/>
        <end position="111"/>
    </location>
</feature>
<dbReference type="GO" id="GO:0016020">
    <property type="term" value="C:membrane"/>
    <property type="evidence" value="ECO:0007669"/>
    <property type="project" value="InterPro"/>
</dbReference>
<keyword evidence="2" id="KW-1133">Transmembrane helix</keyword>
<dbReference type="SUPFAM" id="SSF103481">
    <property type="entry name" value="Multidrug resistance efflux transporter EmrE"/>
    <property type="match status" value="2"/>
</dbReference>
<feature type="domain" description="EamA" evidence="3">
    <location>
        <begin position="7"/>
        <end position="134"/>
    </location>
</feature>
<feature type="transmembrane region" description="Helical" evidence="2">
    <location>
        <begin position="262"/>
        <end position="280"/>
    </location>
</feature>
<dbReference type="EMBL" id="CP016786">
    <property type="protein sequence ID" value="ASW43579.1"/>
    <property type="molecule type" value="Genomic_DNA"/>
</dbReference>
<evidence type="ECO:0000313" key="5">
    <source>
        <dbReference type="Proteomes" id="UP000264883"/>
    </source>
</evidence>
<dbReference type="OrthoDB" id="9814238at2"/>
<reference evidence="4 5" key="1">
    <citation type="submission" date="2016-08" db="EMBL/GenBank/DDBJ databases">
        <title>Complete Genome Sequence Of The Indigo Reducing Clostridium isatidis DSM15098.</title>
        <authorList>
            <person name="Little G.T."/>
            <person name="Minton N.P."/>
        </authorList>
    </citation>
    <scope>NUCLEOTIDE SEQUENCE [LARGE SCALE GENOMIC DNA]</scope>
    <source>
        <strain evidence="4 5">DSM 15098</strain>
    </source>
</reference>
<dbReference type="RefSeq" id="WP_119865710.1">
    <property type="nucleotide sequence ID" value="NZ_CP016786.1"/>
</dbReference>
<accession>A0A343JDH1</accession>
<feature type="transmembrane region" description="Helical" evidence="2">
    <location>
        <begin position="145"/>
        <end position="164"/>
    </location>
</feature>
<evidence type="ECO:0000256" key="2">
    <source>
        <dbReference type="SAM" id="Phobius"/>
    </source>
</evidence>
<evidence type="ECO:0000313" key="4">
    <source>
        <dbReference type="EMBL" id="ASW43579.1"/>
    </source>
</evidence>
<protein>
    <submittedName>
        <fullName evidence="4">Transporter</fullName>
    </submittedName>
</protein>
<keyword evidence="2" id="KW-0472">Membrane</keyword>
<feature type="transmembrane region" description="Helical" evidence="2">
    <location>
        <begin position="61"/>
        <end position="80"/>
    </location>
</feature>
<gene>
    <name evidence="4" type="ORF">BEN51_08810</name>
</gene>
<evidence type="ECO:0000256" key="1">
    <source>
        <dbReference type="ARBA" id="ARBA00007362"/>
    </source>
</evidence>
<dbReference type="Pfam" id="PF00892">
    <property type="entry name" value="EamA"/>
    <property type="match status" value="2"/>
</dbReference>
<feature type="transmembrane region" description="Helical" evidence="2">
    <location>
        <begin position="206"/>
        <end position="225"/>
    </location>
</feature>
<proteinExistence type="inferred from homology"/>
<feature type="transmembrane region" description="Helical" evidence="2">
    <location>
        <begin position="176"/>
        <end position="200"/>
    </location>
</feature>
<organism evidence="4 5">
    <name type="scientific">Clostridium isatidis</name>
    <dbReference type="NCBI Taxonomy" id="182773"/>
    <lineage>
        <taxon>Bacteria</taxon>
        <taxon>Bacillati</taxon>
        <taxon>Bacillota</taxon>
        <taxon>Clostridia</taxon>
        <taxon>Eubacteriales</taxon>
        <taxon>Clostridiaceae</taxon>
        <taxon>Clostridium</taxon>
    </lineage>
</organism>
<sequence length="288" mass="31712">MKAELKNIIAMIIFGTIGIFVRNISLSSGEIALFRALIASIIIMIYKFIKEKKISFGELKRDILFLFLSGVAIGFNWILLFEAYKYTTASIATLSYYFAPVIVMVVCPVLFKERITIKQIMYFIMATIGLIMVINVKSIDKSNNIGIAFGLGAAVLYAAVIILNKFIKNVTGIDRTLIQFIAAIIVLLPYILGTTGINIGSLKPNSIISLLILGIIHTGFAYCLYFSSLKDLEGQEAAILSYIDPLVAIIISVTILGEEITLLQIIGGLIILSFTLLNEINPNNKERG</sequence>
<comment type="similarity">
    <text evidence="1">Belongs to the EamA transporter family.</text>
</comment>
<keyword evidence="2" id="KW-0812">Transmembrane</keyword>
<dbReference type="AlphaFoldDB" id="A0A343JDH1"/>
<feature type="transmembrane region" description="Helical" evidence="2">
    <location>
        <begin position="237"/>
        <end position="256"/>
    </location>
</feature>